<evidence type="ECO:0000313" key="2">
    <source>
        <dbReference type="EMBL" id="KZD23741.1"/>
    </source>
</evidence>
<protein>
    <recommendedName>
        <fullName evidence="4">DUF4189 domain-containing protein</fullName>
    </recommendedName>
</protein>
<organism evidence="2 3">
    <name type="scientific">Tardiphaga robiniae</name>
    <dbReference type="NCBI Taxonomy" id="943830"/>
    <lineage>
        <taxon>Bacteria</taxon>
        <taxon>Pseudomonadati</taxon>
        <taxon>Pseudomonadota</taxon>
        <taxon>Alphaproteobacteria</taxon>
        <taxon>Hyphomicrobiales</taxon>
        <taxon>Nitrobacteraceae</taxon>
        <taxon>Tardiphaga</taxon>
    </lineage>
</organism>
<name>A0A161R400_9BRAD</name>
<dbReference type="Pfam" id="PF00574">
    <property type="entry name" value="CLP_protease"/>
    <property type="match status" value="1"/>
</dbReference>
<feature type="signal peptide" evidence="1">
    <location>
        <begin position="1"/>
        <end position="24"/>
    </location>
</feature>
<dbReference type="AlphaFoldDB" id="A0A161R400"/>
<dbReference type="EMBL" id="LVYV01000008">
    <property type="protein sequence ID" value="KZD23741.1"/>
    <property type="molecule type" value="Genomic_DNA"/>
</dbReference>
<dbReference type="OrthoDB" id="5936191at2"/>
<dbReference type="Gene3D" id="3.90.226.10">
    <property type="entry name" value="2-enoyl-CoA Hydratase, Chain A, domain 1"/>
    <property type="match status" value="1"/>
</dbReference>
<dbReference type="Proteomes" id="UP000076574">
    <property type="component" value="Unassembled WGS sequence"/>
</dbReference>
<dbReference type="SUPFAM" id="SSF52096">
    <property type="entry name" value="ClpP/crotonase"/>
    <property type="match status" value="1"/>
</dbReference>
<dbReference type="RefSeq" id="WP_068731931.1">
    <property type="nucleotide sequence ID" value="NZ_LVYV01000008.1"/>
</dbReference>
<keyword evidence="1" id="KW-0732">Signal</keyword>
<sequence length="198" mass="20995">MILRTLIFIAFAASLAALPRGLSAAPVMPASPGHSPKLLIYVAKGAPHACGPGCDRWIAVEGAVDTEAAARIRKFLRGVKDTGLPFYFNSPGGEVRQAFAIGRMLRARKAIGRIGQTVVSGCAGAQSDGACLKIKAGGGEIEARIVMRNAMCNSSCGYLFMGARLRVKSRSIQQSPFMTASCLRNFTDIQPPRSVSRP</sequence>
<accession>A0A161R400</accession>
<proteinExistence type="predicted"/>
<feature type="chain" id="PRO_5007825642" description="DUF4189 domain-containing protein" evidence="1">
    <location>
        <begin position="25"/>
        <end position="198"/>
    </location>
</feature>
<evidence type="ECO:0000313" key="3">
    <source>
        <dbReference type="Proteomes" id="UP000076574"/>
    </source>
</evidence>
<comment type="caution">
    <text evidence="2">The sequence shown here is derived from an EMBL/GenBank/DDBJ whole genome shotgun (WGS) entry which is preliminary data.</text>
</comment>
<evidence type="ECO:0000256" key="1">
    <source>
        <dbReference type="SAM" id="SignalP"/>
    </source>
</evidence>
<gene>
    <name evidence="2" type="ORF">A4A58_25630</name>
</gene>
<dbReference type="InterPro" id="IPR023562">
    <property type="entry name" value="ClpP/TepA"/>
</dbReference>
<evidence type="ECO:0008006" key="4">
    <source>
        <dbReference type="Google" id="ProtNLM"/>
    </source>
</evidence>
<reference evidence="2 3" key="1">
    <citation type="submission" date="2016-03" db="EMBL/GenBank/DDBJ databases">
        <title>Microsymbionts genomes from the relict species Vavilovia formosa (Stev.) Fed.</title>
        <authorList>
            <person name="Kopat V."/>
            <person name="Chirak E."/>
            <person name="Kimeklis A."/>
            <person name="Andronov E."/>
        </authorList>
    </citation>
    <scope>NUCLEOTIDE SEQUENCE [LARGE SCALE GENOMIC DNA]</scope>
    <source>
        <strain evidence="2 3">Vaf07</strain>
    </source>
</reference>
<dbReference type="STRING" id="943830.A4A58_25630"/>
<dbReference type="InterPro" id="IPR029045">
    <property type="entry name" value="ClpP/crotonase-like_dom_sf"/>
</dbReference>
<keyword evidence="3" id="KW-1185">Reference proteome</keyword>